<reference evidence="3" key="1">
    <citation type="journal article" date="2012" name="Nat. Genet.">
        <title>Lifestyle transitions in plant pathogenic Colletotrichum fungi deciphered by genome and transcriptome analyses.</title>
        <authorList>
            <person name="O'Connell R.J."/>
            <person name="Thon M.R."/>
            <person name="Hacquard S."/>
            <person name="Amyotte S.G."/>
            <person name="Kleemann J."/>
            <person name="Torres M.F."/>
            <person name="Damm U."/>
            <person name="Buiate E.A."/>
            <person name="Epstein L."/>
            <person name="Alkan N."/>
            <person name="Altmueller J."/>
            <person name="Alvarado-Balderrama L."/>
            <person name="Bauser C.A."/>
            <person name="Becker C."/>
            <person name="Birren B.W."/>
            <person name="Chen Z."/>
            <person name="Choi J."/>
            <person name="Crouch J.A."/>
            <person name="Duvick J.P."/>
            <person name="Farman M.A."/>
            <person name="Gan P."/>
            <person name="Heiman D."/>
            <person name="Henrissat B."/>
            <person name="Howard R.J."/>
            <person name="Kabbage M."/>
            <person name="Koch C."/>
            <person name="Kracher B."/>
            <person name="Kubo Y."/>
            <person name="Law A.D."/>
            <person name="Lebrun M.-H."/>
            <person name="Lee Y.-H."/>
            <person name="Miyara I."/>
            <person name="Moore N."/>
            <person name="Neumann U."/>
            <person name="Nordstroem K."/>
            <person name="Panaccione D.G."/>
            <person name="Panstruga R."/>
            <person name="Place M."/>
            <person name="Proctor R.H."/>
            <person name="Prusky D."/>
            <person name="Rech G."/>
            <person name="Reinhardt R."/>
            <person name="Rollins J.A."/>
            <person name="Rounsley S."/>
            <person name="Schardl C.L."/>
            <person name="Schwartz D.C."/>
            <person name="Shenoy N."/>
            <person name="Shirasu K."/>
            <person name="Sikhakolli U.R."/>
            <person name="Stueber K."/>
            <person name="Sukno S.A."/>
            <person name="Sweigard J.A."/>
            <person name="Takano Y."/>
            <person name="Takahara H."/>
            <person name="Trail F."/>
            <person name="van der Does H.C."/>
            <person name="Voll L.M."/>
            <person name="Will I."/>
            <person name="Young S."/>
            <person name="Zeng Q."/>
            <person name="Zhang J."/>
            <person name="Zhou S."/>
            <person name="Dickman M.B."/>
            <person name="Schulze-Lefert P."/>
            <person name="Ver Loren van Themaat E."/>
            <person name="Ma L.-J."/>
            <person name="Vaillancourt L.J."/>
        </authorList>
    </citation>
    <scope>NUCLEOTIDE SEQUENCE [LARGE SCALE GENOMIC DNA]</scope>
    <source>
        <strain evidence="3">IMI 349063</strain>
    </source>
</reference>
<sequence length="314" mass="33971">MVVVFAERKRTGRVAGAKYKADGTPYKRPGPPPKPPHEKAAYKQRAPVKRAERSYTDQRRREVILFLESHKMTCDEDDVRARRTEASEWFKVPERTIHSWWKRRDKIFGRAPRKLTKVEQRRLAEGEERGRREDEKRRALLEAIGWPAERLPAGDPGAHIDSDGGSGGQEEAMESLGGASEGVLMQRERQSEPFGAAGISSSGGKLAVAGSTANTEETIVGSTPAVSVPSVAISEGSRGGSVATPSTSTTPNRGSRETSAASTDQTSRSDMTVLAVTGDTDSSQSRFIFQSAAARGDESEETLAARDEASGGAR</sequence>
<organism evidence="2 3">
    <name type="scientific">Colletotrichum higginsianum (strain IMI 349063)</name>
    <name type="common">Crucifer anthracnose fungus</name>
    <dbReference type="NCBI Taxonomy" id="759273"/>
    <lineage>
        <taxon>Eukaryota</taxon>
        <taxon>Fungi</taxon>
        <taxon>Dikarya</taxon>
        <taxon>Ascomycota</taxon>
        <taxon>Pezizomycotina</taxon>
        <taxon>Sordariomycetes</taxon>
        <taxon>Hypocreomycetidae</taxon>
        <taxon>Glomerellales</taxon>
        <taxon>Glomerellaceae</taxon>
        <taxon>Colletotrichum</taxon>
        <taxon>Colletotrichum destructivum species complex</taxon>
    </lineage>
</organism>
<feature type="compositionally biased region" description="Basic and acidic residues" evidence="1">
    <location>
        <begin position="303"/>
        <end position="314"/>
    </location>
</feature>
<accession>H1VWR3</accession>
<dbReference type="EMBL" id="CACQ02007079">
    <property type="protein sequence ID" value="CCF44675.1"/>
    <property type="molecule type" value="Genomic_DNA"/>
</dbReference>
<feature type="compositionally biased region" description="Polar residues" evidence="1">
    <location>
        <begin position="211"/>
        <end position="225"/>
    </location>
</feature>
<dbReference type="Proteomes" id="UP000007174">
    <property type="component" value="Unassembled WGS sequence"/>
</dbReference>
<dbReference type="VEuPathDB" id="FungiDB:CH63R_11761"/>
<dbReference type="eggNOG" id="ENOG502T5D7">
    <property type="taxonomic scope" value="Eukaryota"/>
</dbReference>
<dbReference type="STRING" id="759273.H1VWR3"/>
<evidence type="ECO:0000313" key="2">
    <source>
        <dbReference type="EMBL" id="CCF44675.1"/>
    </source>
</evidence>
<evidence type="ECO:0000313" key="3">
    <source>
        <dbReference type="Proteomes" id="UP000007174"/>
    </source>
</evidence>
<evidence type="ECO:0000256" key="1">
    <source>
        <dbReference type="SAM" id="MobiDB-lite"/>
    </source>
</evidence>
<proteinExistence type="predicted"/>
<dbReference type="HOGENOM" id="CLU_885696_0_0_1"/>
<gene>
    <name evidence="2" type="ORF">CH063_03395</name>
</gene>
<feature type="region of interest" description="Disordered" evidence="1">
    <location>
        <begin position="145"/>
        <end position="271"/>
    </location>
</feature>
<protein>
    <submittedName>
        <fullName evidence="2">Uncharacterized protein</fullName>
    </submittedName>
</protein>
<feature type="region of interest" description="Disordered" evidence="1">
    <location>
        <begin position="15"/>
        <end position="55"/>
    </location>
</feature>
<feature type="region of interest" description="Disordered" evidence="1">
    <location>
        <begin position="291"/>
        <end position="314"/>
    </location>
</feature>
<name>H1VWR3_COLHI</name>
<dbReference type="AlphaFoldDB" id="H1VWR3"/>
<feature type="compositionally biased region" description="Polar residues" evidence="1">
    <location>
        <begin position="243"/>
        <end position="270"/>
    </location>
</feature>